<dbReference type="AlphaFoldDB" id="U2V3P5"/>
<evidence type="ECO:0000313" key="1">
    <source>
        <dbReference type="EMBL" id="ERL09982.1"/>
    </source>
</evidence>
<organism evidence="1 2">
    <name type="scientific">Olsenella profusa F0195</name>
    <dbReference type="NCBI Taxonomy" id="1125712"/>
    <lineage>
        <taxon>Bacteria</taxon>
        <taxon>Bacillati</taxon>
        <taxon>Actinomycetota</taxon>
        <taxon>Coriobacteriia</taxon>
        <taxon>Coriobacteriales</taxon>
        <taxon>Atopobiaceae</taxon>
        <taxon>Olsenella</taxon>
    </lineage>
</organism>
<reference evidence="1 2" key="1">
    <citation type="submission" date="2013-08" db="EMBL/GenBank/DDBJ databases">
        <authorList>
            <person name="Durkin A.S."/>
            <person name="Haft D.R."/>
            <person name="McCorrison J."/>
            <person name="Torralba M."/>
            <person name="Gillis M."/>
            <person name="Haft D.H."/>
            <person name="Methe B."/>
            <person name="Sutton G."/>
            <person name="Nelson K.E."/>
        </authorList>
    </citation>
    <scope>NUCLEOTIDE SEQUENCE [LARGE SCALE GENOMIC DNA]</scope>
    <source>
        <strain evidence="1 2">F0195</strain>
    </source>
</reference>
<keyword evidence="2" id="KW-1185">Reference proteome</keyword>
<protein>
    <submittedName>
        <fullName evidence="1">Uncharacterized protein</fullName>
    </submittedName>
</protein>
<dbReference type="EMBL" id="AWEZ01000017">
    <property type="protein sequence ID" value="ERL09982.1"/>
    <property type="molecule type" value="Genomic_DNA"/>
</dbReference>
<dbReference type="STRING" id="1125712.HMPREF1316_1395"/>
<dbReference type="Proteomes" id="UP000016638">
    <property type="component" value="Unassembled WGS sequence"/>
</dbReference>
<proteinExistence type="predicted"/>
<gene>
    <name evidence="1" type="ORF">HMPREF1316_1395</name>
</gene>
<comment type="caution">
    <text evidence="1">The sequence shown here is derived from an EMBL/GenBank/DDBJ whole genome shotgun (WGS) entry which is preliminary data.</text>
</comment>
<evidence type="ECO:0000313" key="2">
    <source>
        <dbReference type="Proteomes" id="UP000016638"/>
    </source>
</evidence>
<name>U2V3P5_9ACTN</name>
<accession>U2V3P5</accession>
<sequence length="48" mass="5203">MRDVWGVAWDARRGGPAPCLRSDGTGWGTAHGRDRGLPAAWGLLVLMR</sequence>
<dbReference type="PATRIC" id="fig|1125712.3.peg.432"/>